<evidence type="ECO:0000256" key="2">
    <source>
        <dbReference type="ARBA" id="ARBA00004496"/>
    </source>
</evidence>
<keyword evidence="9" id="KW-0647">Proteasome</keyword>
<name>A0A1Y2HY99_9FUNG</name>
<dbReference type="PROSITE" id="PS50330">
    <property type="entry name" value="UIM"/>
    <property type="match status" value="1"/>
</dbReference>
<dbReference type="InterPro" id="IPR003903">
    <property type="entry name" value="UIM_dom"/>
</dbReference>
<dbReference type="PANTHER" id="PTHR14145">
    <property type="entry name" value="26S PROTESOME SUBUNIT 6"/>
    <property type="match status" value="1"/>
</dbReference>
<keyword evidence="10" id="KW-1185">Reference proteome</keyword>
<proteinExistence type="inferred from homology"/>
<feature type="compositionally biased region" description="Polar residues" evidence="7">
    <location>
        <begin position="518"/>
        <end position="528"/>
    </location>
</feature>
<evidence type="ECO:0000259" key="8">
    <source>
        <dbReference type="PROSITE" id="PS50250"/>
    </source>
</evidence>
<dbReference type="GO" id="GO:0005737">
    <property type="term" value="C:cytoplasm"/>
    <property type="evidence" value="ECO:0007669"/>
    <property type="project" value="UniProtKB-SubCell"/>
</dbReference>
<dbReference type="PROSITE" id="PS50250">
    <property type="entry name" value="PCI"/>
    <property type="match status" value="1"/>
</dbReference>
<comment type="subcellular location">
    <subcellularLocation>
        <location evidence="2">Cytoplasm</location>
    </subcellularLocation>
    <subcellularLocation>
        <location evidence="1">Nucleus</location>
    </subcellularLocation>
</comment>
<dbReference type="PANTHER" id="PTHR14145:SF2">
    <property type="entry name" value="COP9 SIGNALOSOME COMPLEX SUBUNIT 1"/>
    <property type="match status" value="1"/>
</dbReference>
<dbReference type="InterPro" id="IPR000717">
    <property type="entry name" value="PCI_dom"/>
</dbReference>
<reference evidence="9 10" key="1">
    <citation type="submission" date="2016-07" db="EMBL/GenBank/DDBJ databases">
        <title>Pervasive Adenine N6-methylation of Active Genes in Fungi.</title>
        <authorList>
            <consortium name="DOE Joint Genome Institute"/>
            <person name="Mondo S.J."/>
            <person name="Dannebaum R.O."/>
            <person name="Kuo R.C."/>
            <person name="Labutti K."/>
            <person name="Haridas S."/>
            <person name="Kuo A."/>
            <person name="Salamov A."/>
            <person name="Ahrendt S.R."/>
            <person name="Lipzen A."/>
            <person name="Sullivan W."/>
            <person name="Andreopoulos W.B."/>
            <person name="Clum A."/>
            <person name="Lindquist E."/>
            <person name="Daum C."/>
            <person name="Ramamoorthy G.K."/>
            <person name="Gryganskyi A."/>
            <person name="Culley D."/>
            <person name="Magnuson J.K."/>
            <person name="James T.Y."/>
            <person name="O'Malley M.A."/>
            <person name="Stajich J.E."/>
            <person name="Spatafora J.W."/>
            <person name="Visel A."/>
            <person name="Grigoriev I.V."/>
        </authorList>
    </citation>
    <scope>NUCLEOTIDE SEQUENCE [LARGE SCALE GENOMIC DNA]</scope>
    <source>
        <strain evidence="9 10">PL171</strain>
    </source>
</reference>
<gene>
    <name evidence="9" type="ORF">BCR44DRAFT_1426869</name>
</gene>
<dbReference type="GO" id="GO:0000502">
    <property type="term" value="C:proteasome complex"/>
    <property type="evidence" value="ECO:0007669"/>
    <property type="project" value="UniProtKB-KW"/>
</dbReference>
<dbReference type="InterPro" id="IPR045135">
    <property type="entry name" value="Rpn7_N"/>
</dbReference>
<feature type="region of interest" description="Disordered" evidence="7">
    <location>
        <begin position="1"/>
        <end position="24"/>
    </location>
</feature>
<dbReference type="Gene3D" id="1.25.40.570">
    <property type="match status" value="1"/>
</dbReference>
<evidence type="ECO:0000256" key="3">
    <source>
        <dbReference type="ARBA" id="ARBA00008793"/>
    </source>
</evidence>
<dbReference type="SUPFAM" id="SSF48452">
    <property type="entry name" value="TPR-like"/>
    <property type="match status" value="1"/>
</dbReference>
<accession>A0A1Y2HY99</accession>
<sequence length="528" mass="57988">MADPSYPGSRSHSPTPAKRARNHPVVVDAPTFDLDTYISGYRGRTKIKRLAFIGSRCPTLAIDAHRAALALNQALEARNQPCVAPDQVWLEQAQRTARVDGDRLDAELKTYKHNSIKDSIRMGYNDLAEHHFKCGDFSNAVKCFLKAREYATTPKNQIHHTVNLIHCYLLLNQYQQVQLNLNRLNITPPPGAPAGPASSTSATAAAADDKDASKKPAPIAALEIVFQSLVNLKDSAYERVARDLLKLQLATTADHVEEVVSTNDIALLVGLCALATFPRPDIKRLVLDSNTFRGFLDLEPHMRQTLSAFYHAKYATCLQLLAEHMNDRLLDVYLAPHMEHLLAKIRHRAVIQYCAPFTTVDLARMARAFAWDDAVLVSEVEKLIVDGALKMRIDARARILKKRTRNERVAAFKNVLQTGDKLELARHQAMLKMAMVAAGVTVHSTQKGGGGPGGKHDMDVEEHHGGGHGSHGKGGRRQGGGGGGGSGSGRRQGGGGADFEQQQLQWAMMQSMMEAQQRESQQYSGGDY</sequence>
<dbReference type="GO" id="GO:0008180">
    <property type="term" value="C:COP9 signalosome"/>
    <property type="evidence" value="ECO:0007669"/>
    <property type="project" value="UniProtKB-KW"/>
</dbReference>
<evidence type="ECO:0000256" key="6">
    <source>
        <dbReference type="ARBA" id="ARBA00023242"/>
    </source>
</evidence>
<protein>
    <submittedName>
        <fullName evidence="9">26S proteasome subunit RPN7-domain-containing protein</fullName>
    </submittedName>
</protein>
<dbReference type="SUPFAM" id="SSF46785">
    <property type="entry name" value="Winged helix' DNA-binding domain"/>
    <property type="match status" value="1"/>
</dbReference>
<dbReference type="InterPro" id="IPR011990">
    <property type="entry name" value="TPR-like_helical_dom_sf"/>
</dbReference>
<keyword evidence="6" id="KW-0539">Nucleus</keyword>
<dbReference type="AlphaFoldDB" id="A0A1Y2HY99"/>
<keyword evidence="5" id="KW-0736">Signalosome</keyword>
<evidence type="ECO:0000256" key="7">
    <source>
        <dbReference type="SAM" id="MobiDB-lite"/>
    </source>
</evidence>
<dbReference type="InterPro" id="IPR036390">
    <property type="entry name" value="WH_DNA-bd_sf"/>
</dbReference>
<dbReference type="OrthoDB" id="422427at2759"/>
<evidence type="ECO:0000313" key="9">
    <source>
        <dbReference type="EMBL" id="ORZ39605.1"/>
    </source>
</evidence>
<dbReference type="Proteomes" id="UP000193411">
    <property type="component" value="Unassembled WGS sequence"/>
</dbReference>
<evidence type="ECO:0000256" key="5">
    <source>
        <dbReference type="ARBA" id="ARBA00022790"/>
    </source>
</evidence>
<evidence type="ECO:0000313" key="10">
    <source>
        <dbReference type="Proteomes" id="UP000193411"/>
    </source>
</evidence>
<evidence type="ECO:0000256" key="4">
    <source>
        <dbReference type="ARBA" id="ARBA00022490"/>
    </source>
</evidence>
<keyword evidence="4" id="KW-0963">Cytoplasm</keyword>
<feature type="region of interest" description="Disordered" evidence="7">
    <location>
        <begin position="443"/>
        <end position="528"/>
    </location>
</feature>
<organism evidence="9 10">
    <name type="scientific">Catenaria anguillulae PL171</name>
    <dbReference type="NCBI Taxonomy" id="765915"/>
    <lineage>
        <taxon>Eukaryota</taxon>
        <taxon>Fungi</taxon>
        <taxon>Fungi incertae sedis</taxon>
        <taxon>Blastocladiomycota</taxon>
        <taxon>Blastocladiomycetes</taxon>
        <taxon>Blastocladiales</taxon>
        <taxon>Catenariaceae</taxon>
        <taxon>Catenaria</taxon>
    </lineage>
</organism>
<dbReference type="Pfam" id="PF10602">
    <property type="entry name" value="RPN7"/>
    <property type="match status" value="1"/>
</dbReference>
<dbReference type="InterPro" id="IPR019585">
    <property type="entry name" value="Rpn7/CSN1"/>
</dbReference>
<comment type="caution">
    <text evidence="9">The sequence shown here is derived from an EMBL/GenBank/DDBJ whole genome shotgun (WGS) entry which is preliminary data.</text>
</comment>
<dbReference type="SMART" id="SM00088">
    <property type="entry name" value="PINT"/>
    <property type="match status" value="1"/>
</dbReference>
<dbReference type="EMBL" id="MCFL01000005">
    <property type="protein sequence ID" value="ORZ39605.1"/>
    <property type="molecule type" value="Genomic_DNA"/>
</dbReference>
<comment type="similarity">
    <text evidence="3">Belongs to the CSN1 family.</text>
</comment>
<dbReference type="STRING" id="765915.A0A1Y2HY99"/>
<feature type="compositionally biased region" description="Basic and acidic residues" evidence="7">
    <location>
        <begin position="454"/>
        <end position="465"/>
    </location>
</feature>
<evidence type="ECO:0000256" key="1">
    <source>
        <dbReference type="ARBA" id="ARBA00004123"/>
    </source>
</evidence>
<feature type="compositionally biased region" description="Low complexity" evidence="7">
    <location>
        <begin position="194"/>
        <end position="206"/>
    </location>
</feature>
<feature type="compositionally biased region" description="Gly residues" evidence="7">
    <location>
        <begin position="477"/>
        <end position="497"/>
    </location>
</feature>
<feature type="region of interest" description="Disordered" evidence="7">
    <location>
        <begin position="188"/>
        <end position="209"/>
    </location>
</feature>
<feature type="domain" description="PCI" evidence="8">
    <location>
        <begin position="236"/>
        <end position="407"/>
    </location>
</feature>
<dbReference type="Pfam" id="PF01399">
    <property type="entry name" value="PCI"/>
    <property type="match status" value="1"/>
</dbReference>